<dbReference type="AlphaFoldDB" id="A0A5B8CTN5"/>
<feature type="chain" id="PRO_5022771288" description="DUF11 domain-containing protein" evidence="2">
    <location>
        <begin position="31"/>
        <end position="417"/>
    </location>
</feature>
<evidence type="ECO:0000313" key="3">
    <source>
        <dbReference type="EMBL" id="QDC44265.1"/>
    </source>
</evidence>
<keyword evidence="2" id="KW-0732">Signal</keyword>
<reference evidence="4" key="1">
    <citation type="journal article" date="2019" name="ISME J.">
        <title>Evolution in action: habitat transition from sediment to the pelagial leads to genome streamlining in Methylophilaceae.</title>
        <authorList>
            <person name="Salcher M."/>
            <person name="Schaefle D."/>
            <person name="Kaspar M."/>
            <person name="Neuenschwander S.M."/>
            <person name="Ghai R."/>
        </authorList>
    </citation>
    <scope>NUCLEOTIDE SEQUENCE [LARGE SCALE GENOMIC DNA]</scope>
    <source>
        <strain evidence="4">MMS-M-51</strain>
    </source>
</reference>
<gene>
    <name evidence="3" type="ORF">FIU01_06840</name>
</gene>
<name>A0A5B8CTN5_9PROT</name>
<accession>A0A5B8CTN5</accession>
<feature type="compositionally biased region" description="Low complexity" evidence="1">
    <location>
        <begin position="59"/>
        <end position="73"/>
    </location>
</feature>
<protein>
    <recommendedName>
        <fullName evidence="5">DUF11 domain-containing protein</fullName>
    </recommendedName>
</protein>
<evidence type="ECO:0000313" key="4">
    <source>
        <dbReference type="Proteomes" id="UP000311008"/>
    </source>
</evidence>
<dbReference type="KEGG" id="mmec:FIU01_06840"/>
<evidence type="ECO:0000256" key="2">
    <source>
        <dbReference type="SAM" id="SignalP"/>
    </source>
</evidence>
<evidence type="ECO:0000256" key="1">
    <source>
        <dbReference type="SAM" id="MobiDB-lite"/>
    </source>
</evidence>
<keyword evidence="4" id="KW-1185">Reference proteome</keyword>
<dbReference type="InterPro" id="IPR047589">
    <property type="entry name" value="DUF11_rpt"/>
</dbReference>
<sequence>MKFQQATLKLKLGLVALGLALGLSQQSAWAAGTLSGTNIDNKATLSFSAGGAPQTPIESSPSGNSTPGTGNGTVTTFKVDNKVNLTVIESNGTFTAVVPGQPKAVTTFTVTNNGNTVQDFGISATNDSGTVFTQADTYNTSSCSAFVESGATADYQVAQDTAIFIDELAPDATKTVYAVCDMPATPTTTPNQAAVRMTATTNAGGTAGTQGAPLTASTGPNGTNTVEIVFADPSTTANSTGTDPGQIASDGQAFALDAYRLVPAVLNVTKTMATICDPVNGTSNPKNIPGGYVQYAITVANTGTVDTQLTQLLDVLPTGLSFDPKLISGTGSPAATACSASGTSLSTTGFGAVTGTGTGGGYTAPGVTGQATTNGATASGSNITINYATLAGSGLSGWNGTLAAGNYITVYFNVIIQ</sequence>
<evidence type="ECO:0008006" key="5">
    <source>
        <dbReference type="Google" id="ProtNLM"/>
    </source>
</evidence>
<dbReference type="EMBL" id="CP040946">
    <property type="protein sequence ID" value="QDC44265.1"/>
    <property type="molecule type" value="Genomic_DNA"/>
</dbReference>
<feature type="region of interest" description="Disordered" evidence="1">
    <location>
        <begin position="45"/>
        <end position="73"/>
    </location>
</feature>
<dbReference type="NCBIfam" id="TIGR01451">
    <property type="entry name" value="B_ant_repeat"/>
    <property type="match status" value="1"/>
</dbReference>
<dbReference type="RefSeq" id="WP_140003597.1">
    <property type="nucleotide sequence ID" value="NZ_CP040946.1"/>
</dbReference>
<dbReference type="Proteomes" id="UP000311008">
    <property type="component" value="Chromosome"/>
</dbReference>
<proteinExistence type="predicted"/>
<feature type="signal peptide" evidence="2">
    <location>
        <begin position="1"/>
        <end position="30"/>
    </location>
</feature>
<organism evidence="3 4">
    <name type="scientific">Methylophilus medardicus</name>
    <dbReference type="NCBI Taxonomy" id="2588534"/>
    <lineage>
        <taxon>Bacteria</taxon>
        <taxon>Pseudomonadati</taxon>
        <taxon>Pseudomonadota</taxon>
        <taxon>Betaproteobacteria</taxon>
        <taxon>Nitrosomonadales</taxon>
        <taxon>Methylophilaceae</taxon>
        <taxon>Methylophilus</taxon>
    </lineage>
</organism>
<dbReference type="OrthoDB" id="5400913at2"/>